<feature type="region of interest" description="Disordered" evidence="1">
    <location>
        <begin position="1"/>
        <end position="24"/>
    </location>
</feature>
<evidence type="ECO:0000313" key="3">
    <source>
        <dbReference type="WBParaSite" id="nRc.2.0.1.t24991-RA"/>
    </source>
</evidence>
<keyword evidence="2" id="KW-1185">Reference proteome</keyword>
<evidence type="ECO:0000256" key="1">
    <source>
        <dbReference type="SAM" id="MobiDB-lite"/>
    </source>
</evidence>
<dbReference type="Proteomes" id="UP000887565">
    <property type="component" value="Unplaced"/>
</dbReference>
<dbReference type="AlphaFoldDB" id="A0A915JET2"/>
<accession>A0A915JET2</accession>
<organism evidence="2 3">
    <name type="scientific">Romanomermis culicivorax</name>
    <name type="common">Nematode worm</name>
    <dbReference type="NCBI Taxonomy" id="13658"/>
    <lineage>
        <taxon>Eukaryota</taxon>
        <taxon>Metazoa</taxon>
        <taxon>Ecdysozoa</taxon>
        <taxon>Nematoda</taxon>
        <taxon>Enoplea</taxon>
        <taxon>Dorylaimia</taxon>
        <taxon>Mermithida</taxon>
        <taxon>Mermithoidea</taxon>
        <taxon>Mermithidae</taxon>
        <taxon>Romanomermis</taxon>
    </lineage>
</organism>
<name>A0A915JET2_ROMCU</name>
<sequence>MRCDNRDEIASSMNRKSHRKKKQRDAICRVTHHIASKYEWVSAKILRCEYANFLSRRAVA</sequence>
<reference evidence="3" key="1">
    <citation type="submission" date="2022-11" db="UniProtKB">
        <authorList>
            <consortium name="WormBaseParasite"/>
        </authorList>
    </citation>
    <scope>IDENTIFICATION</scope>
</reference>
<dbReference type="WBParaSite" id="nRc.2.0.1.t24991-RA">
    <property type="protein sequence ID" value="nRc.2.0.1.t24991-RA"/>
    <property type="gene ID" value="nRc.2.0.1.g24991"/>
</dbReference>
<proteinExistence type="predicted"/>
<evidence type="ECO:0000313" key="2">
    <source>
        <dbReference type="Proteomes" id="UP000887565"/>
    </source>
</evidence>
<protein>
    <submittedName>
        <fullName evidence="3">Uncharacterized protein</fullName>
    </submittedName>
</protein>